<proteinExistence type="predicted"/>
<dbReference type="EMBL" id="JBFXLU010000114">
    <property type="protein sequence ID" value="KAL2841039.1"/>
    <property type="molecule type" value="Genomic_DNA"/>
</dbReference>
<dbReference type="InterPro" id="IPR052718">
    <property type="entry name" value="NmrA-type_oxidoreductase"/>
</dbReference>
<dbReference type="PANTHER" id="PTHR47129">
    <property type="entry name" value="QUINONE OXIDOREDUCTASE 2"/>
    <property type="match status" value="1"/>
</dbReference>
<dbReference type="Gene3D" id="3.40.50.720">
    <property type="entry name" value="NAD(P)-binding Rossmann-like Domain"/>
    <property type="match status" value="1"/>
</dbReference>
<dbReference type="SUPFAM" id="SSF48264">
    <property type="entry name" value="Cytochrome P450"/>
    <property type="match status" value="1"/>
</dbReference>
<evidence type="ECO:0008006" key="3">
    <source>
        <dbReference type="Google" id="ProtNLM"/>
    </source>
</evidence>
<organism evidence="1 2">
    <name type="scientific">Aspergillus pseudoustus</name>
    <dbReference type="NCBI Taxonomy" id="1810923"/>
    <lineage>
        <taxon>Eukaryota</taxon>
        <taxon>Fungi</taxon>
        <taxon>Dikarya</taxon>
        <taxon>Ascomycota</taxon>
        <taxon>Pezizomycotina</taxon>
        <taxon>Eurotiomycetes</taxon>
        <taxon>Eurotiomycetidae</taxon>
        <taxon>Eurotiales</taxon>
        <taxon>Aspergillaceae</taxon>
        <taxon>Aspergillus</taxon>
        <taxon>Aspergillus subgen. Nidulantes</taxon>
    </lineage>
</organism>
<accession>A0ABR4JLW9</accession>
<protein>
    <recommendedName>
        <fullName evidence="3">Cytochrome P450</fullName>
    </recommendedName>
</protein>
<evidence type="ECO:0000313" key="1">
    <source>
        <dbReference type="EMBL" id="KAL2841039.1"/>
    </source>
</evidence>
<gene>
    <name evidence="1" type="ORF">BJY01DRAFT_249748</name>
</gene>
<dbReference type="SUPFAM" id="SSF51735">
    <property type="entry name" value="NAD(P)-binding Rossmann-fold domains"/>
    <property type="match status" value="1"/>
</dbReference>
<name>A0ABR4JLW9_9EURO</name>
<dbReference type="InterPro" id="IPR036291">
    <property type="entry name" value="NAD(P)-bd_dom_sf"/>
</dbReference>
<dbReference type="PANTHER" id="PTHR47129:SF1">
    <property type="entry name" value="NMRA-LIKE DOMAIN-CONTAINING PROTEIN"/>
    <property type="match status" value="1"/>
</dbReference>
<comment type="caution">
    <text evidence="1">The sequence shown here is derived from an EMBL/GenBank/DDBJ whole genome shotgun (WGS) entry which is preliminary data.</text>
</comment>
<dbReference type="Proteomes" id="UP001610446">
    <property type="component" value="Unassembled WGS sequence"/>
</dbReference>
<sequence>MLETRRSISKRPARRIEGLPVKSLPVRQLLPRIPHPYFFTQLDQAVSWHKDPVFVRVAGRGERKKLVIDAPIASGVRYTFYASLAYGGAPENKKSLAFVMQSHLDTKLYLEECARQHEVGFTVVRQGLYTESLPMQLSFFNAKNPVDEISIPHDGPGPGISWVKQAELARRFMELNYRQVVEILSKIKGRQTRIKVISDEEWAAIQPVKDNLTYGNVEYALTMTPVFEAIRHGEAAAISPLLRELLGREPETFETTASEMAQNTSEGHTFWSEYISSGLGARTCIGKNISLLEISKLLPQLLQPFDSVPAGRPEWTTSSE</sequence>
<reference evidence="1 2" key="1">
    <citation type="submission" date="2024-07" db="EMBL/GenBank/DDBJ databases">
        <title>Section-level genome sequencing and comparative genomics of Aspergillus sections Usti and Cavernicolus.</title>
        <authorList>
            <consortium name="Lawrence Berkeley National Laboratory"/>
            <person name="Nybo J.L."/>
            <person name="Vesth T.C."/>
            <person name="Theobald S."/>
            <person name="Frisvad J.C."/>
            <person name="Larsen T.O."/>
            <person name="Kjaerboelling I."/>
            <person name="Rothschild-Mancinelli K."/>
            <person name="Lyhne E.K."/>
            <person name="Kogle M.E."/>
            <person name="Barry K."/>
            <person name="Clum A."/>
            <person name="Na H."/>
            <person name="Ledsgaard L."/>
            <person name="Lin J."/>
            <person name="Lipzen A."/>
            <person name="Kuo A."/>
            <person name="Riley R."/>
            <person name="Mondo S."/>
            <person name="Labutti K."/>
            <person name="Haridas S."/>
            <person name="Pangalinan J."/>
            <person name="Salamov A.A."/>
            <person name="Simmons B.A."/>
            <person name="Magnuson J.K."/>
            <person name="Chen J."/>
            <person name="Drula E."/>
            <person name="Henrissat B."/>
            <person name="Wiebenga A."/>
            <person name="Lubbers R.J."/>
            <person name="Gomes A.C."/>
            <person name="Makela M.R."/>
            <person name="Stajich J."/>
            <person name="Grigoriev I.V."/>
            <person name="Mortensen U.H."/>
            <person name="De Vries R.P."/>
            <person name="Baker S.E."/>
            <person name="Andersen M.R."/>
        </authorList>
    </citation>
    <scope>NUCLEOTIDE SEQUENCE [LARGE SCALE GENOMIC DNA]</scope>
    <source>
        <strain evidence="1 2">CBS 123904</strain>
    </source>
</reference>
<keyword evidence="2" id="KW-1185">Reference proteome</keyword>
<dbReference type="InterPro" id="IPR036396">
    <property type="entry name" value="Cyt_P450_sf"/>
</dbReference>
<evidence type="ECO:0000313" key="2">
    <source>
        <dbReference type="Proteomes" id="UP001610446"/>
    </source>
</evidence>